<dbReference type="AlphaFoldDB" id="A0A080ZTU5"/>
<dbReference type="Gene3D" id="3.30.420.10">
    <property type="entry name" value="Ribonuclease H-like superfamily/Ribonuclease H"/>
    <property type="match status" value="1"/>
</dbReference>
<gene>
    <name evidence="2" type="ORF">F444_13444</name>
</gene>
<name>A0A080ZTU5_PHYNI</name>
<comment type="caution">
    <text evidence="2">The sequence shown here is derived from an EMBL/GenBank/DDBJ whole genome shotgun (WGS) entry which is preliminary data.</text>
</comment>
<protein>
    <recommendedName>
        <fullName evidence="1">DUF7769 domain-containing protein</fullName>
    </recommendedName>
</protein>
<dbReference type="Proteomes" id="UP000028582">
    <property type="component" value="Unassembled WGS sequence"/>
</dbReference>
<dbReference type="InterPro" id="IPR056671">
    <property type="entry name" value="DUF7769"/>
</dbReference>
<evidence type="ECO:0000313" key="2">
    <source>
        <dbReference type="EMBL" id="ETO70056.1"/>
    </source>
</evidence>
<feature type="domain" description="DUF7769" evidence="1">
    <location>
        <begin position="5"/>
        <end position="51"/>
    </location>
</feature>
<proteinExistence type="predicted"/>
<reference evidence="2 3" key="1">
    <citation type="submission" date="2013-11" db="EMBL/GenBank/DDBJ databases">
        <title>The Genome Sequence of Phytophthora parasitica P1976.</title>
        <authorList>
            <consortium name="The Broad Institute Genomics Platform"/>
            <person name="Russ C."/>
            <person name="Tyler B."/>
            <person name="Panabieres F."/>
            <person name="Shan W."/>
            <person name="Tripathy S."/>
            <person name="Grunwald N."/>
            <person name="Machado M."/>
            <person name="Johnson C.S."/>
            <person name="Walker B."/>
            <person name="Young S."/>
            <person name="Zeng Q."/>
            <person name="Gargeya S."/>
            <person name="Fitzgerald M."/>
            <person name="Haas B."/>
            <person name="Abouelleil A."/>
            <person name="Allen A.W."/>
            <person name="Alvarado L."/>
            <person name="Arachchi H.M."/>
            <person name="Berlin A.M."/>
            <person name="Chapman S.B."/>
            <person name="Gainer-Dewar J."/>
            <person name="Goldberg J."/>
            <person name="Griggs A."/>
            <person name="Gujja S."/>
            <person name="Hansen M."/>
            <person name="Howarth C."/>
            <person name="Imamovic A."/>
            <person name="Ireland A."/>
            <person name="Larimer J."/>
            <person name="McCowan C."/>
            <person name="Murphy C."/>
            <person name="Pearson M."/>
            <person name="Poon T.W."/>
            <person name="Priest M."/>
            <person name="Roberts A."/>
            <person name="Saif S."/>
            <person name="Shea T."/>
            <person name="Sisk P."/>
            <person name="Sykes S."/>
            <person name="Wortman J."/>
            <person name="Nusbaum C."/>
            <person name="Birren B."/>
        </authorList>
    </citation>
    <scope>NUCLEOTIDE SEQUENCE [LARGE SCALE GENOMIC DNA]</scope>
    <source>
        <strain evidence="2 3">P1976</strain>
    </source>
</reference>
<dbReference type="PANTHER" id="PTHR47169">
    <property type="entry name" value="OS01G0541250 PROTEIN"/>
    <property type="match status" value="1"/>
</dbReference>
<evidence type="ECO:0000259" key="1">
    <source>
        <dbReference type="Pfam" id="PF24964"/>
    </source>
</evidence>
<accession>A0A080ZTU5</accession>
<dbReference type="Pfam" id="PF24964">
    <property type="entry name" value="DUF7769"/>
    <property type="match status" value="1"/>
</dbReference>
<evidence type="ECO:0000313" key="3">
    <source>
        <dbReference type="Proteomes" id="UP000028582"/>
    </source>
</evidence>
<organism evidence="2 3">
    <name type="scientific">Phytophthora nicotianae P1976</name>
    <dbReference type="NCBI Taxonomy" id="1317066"/>
    <lineage>
        <taxon>Eukaryota</taxon>
        <taxon>Sar</taxon>
        <taxon>Stramenopiles</taxon>
        <taxon>Oomycota</taxon>
        <taxon>Peronosporomycetes</taxon>
        <taxon>Peronosporales</taxon>
        <taxon>Peronosporaceae</taxon>
        <taxon>Phytophthora</taxon>
    </lineage>
</organism>
<dbReference type="EMBL" id="ANJA01002422">
    <property type="protein sequence ID" value="ETO70056.1"/>
    <property type="molecule type" value="Genomic_DNA"/>
</dbReference>
<sequence>MKQANNSERQALWKTLLLRSSRGKRRHGDRKIIAEQFKISRWVVSQVWKRGIRSMGERVAAVVASRASLRGRKKKDRAEICKRIHQTRVADRNNYRTIEEAAGLTPYMIRQLQREGYLRRALTQTRPLLTEKHKTDRLKWCLLHATQSTDRQPVFAPMYDTVHVDEKWFYVKKIGQKVYLLAGQDGTPCEDATVCAEQKAYSQARPRGNWDGKVGMWPVVEKYVTQRRSVNRDAGVEELRPISMTREVYRRMLLEDVIPAIKAKWEWVRDEGLGVPLVSPIWVQQDNAKPHVLPDDPEVLVAGRAGGWSILFRNRPAQSPDLNVLDCGFFNAIQSLQSVTVPRTAEDLISEVERAFASTTTTTLNKTFLSVQLIMQSIMRHNGGNAFGLSHM</sequence>
<dbReference type="InterPro" id="IPR036397">
    <property type="entry name" value="RNaseH_sf"/>
</dbReference>
<dbReference type="PANTHER" id="PTHR47169:SF2">
    <property type="entry name" value="OS01G0541250 PROTEIN"/>
    <property type="match status" value="1"/>
</dbReference>
<dbReference type="GO" id="GO:0003676">
    <property type="term" value="F:nucleic acid binding"/>
    <property type="evidence" value="ECO:0007669"/>
    <property type="project" value="InterPro"/>
</dbReference>